<name>A0ABN9THT0_9DINO</name>
<reference evidence="5" key="1">
    <citation type="submission" date="2023-10" db="EMBL/GenBank/DDBJ databases">
        <authorList>
            <person name="Chen Y."/>
            <person name="Shah S."/>
            <person name="Dougan E. K."/>
            <person name="Thang M."/>
            <person name="Chan C."/>
        </authorList>
    </citation>
    <scope>NUCLEOTIDE SEQUENCE [LARGE SCALE GENOMIC DNA]</scope>
</reference>
<keyword evidence="2" id="KW-0547">Nucleotide-binding</keyword>
<dbReference type="EC" id="5.6.2.3" evidence="2"/>
<dbReference type="InterPro" id="IPR025476">
    <property type="entry name" value="Helitron_helicase-like"/>
</dbReference>
<feature type="compositionally biased region" description="Basic and acidic residues" evidence="3">
    <location>
        <begin position="2572"/>
        <end position="2588"/>
    </location>
</feature>
<feature type="domain" description="C2H2-type" evidence="4">
    <location>
        <begin position="3878"/>
        <end position="3906"/>
    </location>
</feature>
<dbReference type="Gene3D" id="3.40.50.300">
    <property type="entry name" value="P-loop containing nucleotide triphosphate hydrolases"/>
    <property type="match status" value="2"/>
</dbReference>
<feature type="compositionally biased region" description="Low complexity" evidence="3">
    <location>
        <begin position="6445"/>
        <end position="6465"/>
    </location>
</feature>
<dbReference type="InterPro" id="IPR027417">
    <property type="entry name" value="P-loop_NTPase"/>
</dbReference>
<keyword evidence="2" id="KW-0067">ATP-binding</keyword>
<keyword evidence="2" id="KW-0234">DNA repair</keyword>
<dbReference type="Pfam" id="PF14214">
    <property type="entry name" value="Helitron_like_N"/>
    <property type="match status" value="2"/>
</dbReference>
<proteinExistence type="inferred from homology"/>
<feature type="region of interest" description="Disordered" evidence="3">
    <location>
        <begin position="3245"/>
        <end position="3267"/>
    </location>
</feature>
<keyword evidence="2" id="KW-0233">DNA recombination</keyword>
<feature type="compositionally biased region" description="Acidic residues" evidence="3">
    <location>
        <begin position="2543"/>
        <end position="2557"/>
    </location>
</feature>
<dbReference type="EMBL" id="CAUYUJ010014741">
    <property type="protein sequence ID" value="CAK0845477.1"/>
    <property type="molecule type" value="Genomic_DNA"/>
</dbReference>
<protein>
    <recommendedName>
        <fullName evidence="2">ATP-dependent DNA helicase</fullName>
        <ecNumber evidence="2">5.6.2.3</ecNumber>
    </recommendedName>
</protein>
<evidence type="ECO:0000256" key="2">
    <source>
        <dbReference type="RuleBase" id="RU363044"/>
    </source>
</evidence>
<feature type="region of interest" description="Disordered" evidence="3">
    <location>
        <begin position="140"/>
        <end position="165"/>
    </location>
</feature>
<dbReference type="InterPro" id="IPR013087">
    <property type="entry name" value="Znf_C2H2_type"/>
</dbReference>
<gene>
    <name evidence="5" type="ORF">PCOR1329_LOCUS39262</name>
</gene>
<comment type="catalytic activity">
    <reaction evidence="2">
        <text>ATP + H2O = ADP + phosphate + H(+)</text>
        <dbReference type="Rhea" id="RHEA:13065"/>
        <dbReference type="ChEBI" id="CHEBI:15377"/>
        <dbReference type="ChEBI" id="CHEBI:15378"/>
        <dbReference type="ChEBI" id="CHEBI:30616"/>
        <dbReference type="ChEBI" id="CHEBI:43474"/>
        <dbReference type="ChEBI" id="CHEBI:456216"/>
        <dbReference type="EC" id="5.6.2.3"/>
    </reaction>
</comment>
<dbReference type="PROSITE" id="PS50157">
    <property type="entry name" value="ZINC_FINGER_C2H2_2"/>
    <property type="match status" value="2"/>
</dbReference>
<keyword evidence="1" id="KW-0479">Metal-binding</keyword>
<dbReference type="PROSITE" id="PS00028">
    <property type="entry name" value="ZINC_FINGER_C2H2_1"/>
    <property type="match status" value="2"/>
</dbReference>
<feature type="region of interest" description="Disordered" evidence="3">
    <location>
        <begin position="3186"/>
        <end position="3211"/>
    </location>
</feature>
<feature type="compositionally biased region" description="Basic and acidic residues" evidence="3">
    <location>
        <begin position="6434"/>
        <end position="6444"/>
    </location>
</feature>
<keyword evidence="1" id="KW-0863">Zinc-finger</keyword>
<dbReference type="Proteomes" id="UP001189429">
    <property type="component" value="Unassembled WGS sequence"/>
</dbReference>
<comment type="similarity">
    <text evidence="2">Belongs to the helicase family.</text>
</comment>
<dbReference type="SUPFAM" id="SSF52540">
    <property type="entry name" value="P-loop containing nucleoside triphosphate hydrolases"/>
    <property type="match status" value="2"/>
</dbReference>
<feature type="region of interest" description="Disordered" evidence="3">
    <location>
        <begin position="5503"/>
        <end position="5559"/>
    </location>
</feature>
<feature type="domain" description="C2H2-type" evidence="4">
    <location>
        <begin position="846"/>
        <end position="874"/>
    </location>
</feature>
<evidence type="ECO:0000313" key="6">
    <source>
        <dbReference type="Proteomes" id="UP001189429"/>
    </source>
</evidence>
<dbReference type="SMART" id="SM00355">
    <property type="entry name" value="ZnF_C2H2"/>
    <property type="match status" value="2"/>
</dbReference>
<accession>A0ABN9THT0</accession>
<feature type="compositionally biased region" description="Acidic residues" evidence="3">
    <location>
        <begin position="5514"/>
        <end position="5528"/>
    </location>
</feature>
<evidence type="ECO:0000313" key="5">
    <source>
        <dbReference type="EMBL" id="CAK0845477.1"/>
    </source>
</evidence>
<feature type="region of interest" description="Disordered" evidence="3">
    <location>
        <begin position="367"/>
        <end position="393"/>
    </location>
</feature>
<keyword evidence="2" id="KW-0227">DNA damage</keyword>
<keyword evidence="2" id="KW-0378">Hydrolase</keyword>
<feature type="compositionally biased region" description="Basic and acidic residues" evidence="3">
    <location>
        <begin position="378"/>
        <end position="390"/>
    </location>
</feature>
<feature type="region of interest" description="Disordered" evidence="3">
    <location>
        <begin position="3413"/>
        <end position="3439"/>
    </location>
</feature>
<feature type="region of interest" description="Disordered" evidence="3">
    <location>
        <begin position="427"/>
        <end position="449"/>
    </location>
</feature>
<feature type="compositionally biased region" description="Basic and acidic residues" evidence="3">
    <location>
        <begin position="3424"/>
        <end position="3436"/>
    </location>
</feature>
<dbReference type="Pfam" id="PF05970">
    <property type="entry name" value="PIF1"/>
    <property type="match status" value="2"/>
</dbReference>
<dbReference type="InterPro" id="IPR010285">
    <property type="entry name" value="DNA_helicase_pif1-like_DEAD"/>
</dbReference>
<keyword evidence="2" id="KW-0347">Helicase</keyword>
<evidence type="ECO:0000256" key="3">
    <source>
        <dbReference type="SAM" id="MobiDB-lite"/>
    </source>
</evidence>
<evidence type="ECO:0000259" key="4">
    <source>
        <dbReference type="PROSITE" id="PS50157"/>
    </source>
</evidence>
<sequence>MLARKRPAASDFAASRYAADVWGLAGGRGKRGRRKRTAAADEGPQVECRDYSNCNQRNEDACKDLLISLATDDLRGRLTRSRYDLESARRSERLRQIEAGIALDDDWLEEAASAFNVPTRKRKQMQVVEDVLEAVRQTRQRAPGTATAMDADRREATQRDIQRPQGVDALRDELLVRSSSEDLRLRVVGECLQRRGGWPAEAADLGGDAPGPSGDYTPRVSRAASPGAMLARKRSAASDFAASRYAADFWGLAGGRGKRGRTKRTAAADEGPQVECRDYFYCNQRNEDACKDLLISLATDDLRGRLTRSRYDLESARRSERLRQIEAGIALDDDWLGEAASVFNVPTRKRKQMQVVEDVLEAVRQTRQRAPGTATAMDADRKEATQRDIQRPQGVDALRDELLVRSSSEDLRLRVVGECLQRRGGWPAEAADLGGDAPGPSGDYTPRVSRAASPGAMLARERPAASDFAASRYAADFWGLAGVRGKRGRTKSTAAADEGPQVECRDYFYCNQRNEDACKDLLISLATDDLRWRLTRSRYDLESARRSERLRQIEAGIALDDDWLGEAASVFNVPTRKRKQMQVVEDVLEAVRLTRQRAPGTATAMDADRREAMRRRTWSSMAALHEAKVWGMRATQRDIQRQQGVDALRDELLVRSCPEDLRLRVVGECLQRRGGWPAEAADLGGDDLWARRYLHSAMARRYASASTGEQLLPGDVARWQELLDRIPEAQRPTWQADPLRQQLQAHYEEHGHLNVRPSTRRADDPDRLLLEALKVLRRARLEDVRGERGHLLRRQLSPGDMAAWETAVPANVLWGTVRQAEAYIPGSAILGSRCEWPREPVCCQPCPCYLCGQDFATKQLLQEHWREEHVNLPEAERGLLAPRRVEEEVRKRILADEQLEGPFEVRGAEQRRALGRFAENQTQSRPGGAWAGHFESQQTAPTTCRALSGCVVCARSFWLEDLFDADLFVELVDPELAAGAGDPAADGAQGHGAEGPLRDMELRSLARGRVCVNKIIAEPEKRGSDEPAARLETSRKVDLLRSAELPAPPAEAQRFLAESVVIALAGADVDDLSKARWANVRKGEYMGAASFLTSHSVSYNDMTCNQDRADAVMSDAGAVPEAVRSIAIPIEVSEQLKHRLEGPADACAGADEQVVRVDGEECVSEHEAEEEEGENDLNAALPDPDFPAEALPAMSFCADAATGGDLDELQAIRKVHGELEALQDSMREEASGMGYPRRRLIKQLQVSARGMLDRGLADRIHHHHKTVTALEETGQRAAAPGGAMEGYAQGTATQPLSMYSPELWSMCFPDKFPYGDGVFGLSRTAPMSFHQCTSMHLLREELVYQVTPEDLAAAAACKAWVETAADGPGATGQSRPSGGSCACQQCREACRRYVAPEQPRWGADRDLICCYYDAGRRIEQIRRARGHVHRTGFQERLEKICAASTEKLDAAVQSLGPNASLKDAMRSPAVDQDVKDALSELMVFTSEVLGSDGARAKLRHEQNGFALMFGGAGGFLTPNVADVRSPILLALHAAGGCETRAVDLLAEAPDMPSARKMLQIVAQDPVAQARFFIFSMKLFCEHVLGTGPWDFHLRHNGRCDGAAFPDGFATSCTGGAFLMLAALHGPIEEQARLSIHPHILLWFVHAQSEQWLRCVLNRETEEIRQRLRVWQEKTLAAVQSMQLDSAAVLPLLLTDDPDRAPEPRNTPFSEKLQRDCRMDGELEHDVEEPEKRRVFLATEPPFEDHHLRRHRMSLAPEARPMSEYMVPQTGAQLCRLEHYRLLRPTTGDDLETAAGRSAEAAAWAARYAEDYRQDIAVGQMHQHKDTCFKYVVEKSMRFARHCRFNFCHFVKLWLRVGDGGDSSAQQKRSKKLVTLARTGKDLVLPRGPGEPEPDMFPLDEDGAPVPLRPGRKLGPVVNVDPDHGKQGLVMPIRWNPMEGSSNGVAQTALNCNVDFQSMMRTFIDGFNVQTRDGLRDPPLSADDEASLEAEEDEKFEASFAANMQKLAAARKRANKPELEYEEAEMRLRQQRAARRAAYLRLGPAERFRRSIKAMTVSIMKQSVQAMFYACDYSTKPNMTCAPLLATAANQAIVKGNCLMVMQMLTRREVLRSHSTWQLMMKNAMWLAFESRRIRQGFDEREQLHEATVLLDAAELGSAASTQVAAAGGAPTDDLFAARGERGPFLAEEATDEPQQRNAGVRLKSNSYYDDYLHRGSAEFGASGRAAKTPLASMSYYDYGMWVRVVPGDPNALAPDEYAFAGHYGKHADYVQQLRAAPAAPYISGFTMPTEEKDPETTACFKQVLLRPHACPGPDSCRQVHFAQHFCCASRSREGGRARGRASLSFLGPWRAYRAEQLVLAKRADQALQRSRQCPVLHDTTAIRYWHLPGTVRGGPVHESFLPLLCGGRHATDPGLDGTWCRRREIPTPVAGADLQRPSRGAVCWRMALPVDLAWAVLRFAGDVRGDDGRRLGVAGSEEERARLDERAALEGESIACACPGVHDDQLTPEMFFAVRHVEVAARLEYMAEARGLPKPARGPSDAVAEEELGGDRSDDDGAFGLDEALPGEDSSAEERQEVADAREDKEGMRPRWRLAEDEFDDVVHRTAAAQAAKSSRVGAHKKALMETFLQLQRRAYACVRQPCAVPERAPRLAAMTPADVQTAKKNQDAIREQRAAQDDNLEAAGADLPVAAAAFSDAPAPSRRLGPEDVPISPLQAALTLIAESGVWKSKEQYLVTLFLLQPIQQLWQKALETDGLDSLSTAAGLAAASRDVQVRRVFLHGPGGSGKTYCMTEVVNKVVVRFFGHRGLKLVAAANSAARILGGKTMHAAAKLTRKQSLAASKLKPNTRAKKKLEAEWEYLVLLLADEIGLASPPLLAGLSRRATFGRKDLLRLCVARAIEEPFGQVPVQAIMGDFNQINPVCSHTLLEALLARARVPGVPRKITDEDEDGWKVFRKMASDVVVFTGTHRFLDEDLPLLFEVMRTPGGARVPDDLRAKIRDRVQRGPDDPRMSMDYELEGVRGFFAFGARAAIQWEQVARLQQLHVLASARRPAASDFAASRYAADVWGLAGGRGKRGRRKRTAAADEGPQVECRDYSNCNQRNEDACKDLLISLATDDLRGRLTRSRYDLESARRSERLRQIEAGIALADDWLEEAASAFNVPTRKRKQMQVVEDVLEAVRQTRQRAPGTATAMDADRREATQRDIQRPQGVDALRDELLVRSSSEDLRLRVVGECLQRRGGWPAEAADLGGDAPGPSGDYTPRVSRAASPGAMLARKRSAASDFAASRYAADFWGLAGGRGKRGRTKRTAAADEGPQVECRDYFYCNQRNEDACKDLLISLATDDLRGRLTRSRYDLESARRSERLRQIEAGIALDDDWLGEAASVFNVPTRKRKQMQVVEDVLEAVRQTRQRAPGTATAMDADRKEATQRDIQRPQGVDALRDELLVRSSSEDLRLRVVGECLQRRGGWPAEAADLGGDAPGPSGDYTPRRPAASDFAASRYAADFWGLAGVRGKRGRTKSTAAADEGPQVECRDYFYCNQRNEDACKDLLISLATDDLRWRLTRSRYDLESARRSERLRQIEAGIALDDDWLGEAASVFNVPTRKRKQMQVVEDVLEAVRLTRQRAPGTATAMDADRREAMRRRTWSSMAALHEAKVWGMRATQRDIQRQQGVDALRDELLVRSCPEDLRLRVVGECLQRRGGWPAEAADLGGDDLWARRYLHSAMARRYASASTGEQLLPGDVARWQELLDRIPEAQRPTWQADPLRQQLQAHYEEHGHLNVRPSTRRADDPDRLLLEALKVLRRARLEDVRGERGHLLRRQLSPGDLAAWETAVPANVLWGTVRQAEAYIPGSAILGSRCEWPREPVCCQPCPCYLCGQDFATKQLLQEHWREEHVNLPEAERGLLAPRRVEEEVRKRILADEQLEGPFEVRGAEQRRALGRFAENQTQSRPGGAWAGHFESQQTAPTTCRALSGCVVCARSFWLEDLFDADLFVELVDPELAAGAGDPAADGAQGHGAEGPLRDMELRSLARGRVCVNKIIAEPEKRGSDEPAARLETSRKVDLLRSAELPAPPAEAQRFLAESVVIALAGADVDDLSKARWANVRKGEYMGAASFLTSHSVSYNDMTCNQDRADAVMSDAGAVPEAVRSIAIPIEVSEQLKHRLEGPADACAGADEQVVRVDGEECVSEHEAEEEEGENDLNAALPDPDFPAEALPAMSFCADAATGGDLDELQAIRKVHGELEALQDSMREEASGMGYPRRRLIKQLQVSARGMLDRGLADRIHHHHKTVTALEETGQRAAAPGGAMEGYAQGTATQPLSMYSPELWSMCFPDKFPYGDGVFGLSRTAPMSFHQCTSMHLLREELVYQVTPEDLAAAAACKAWVETAADGPGATGQSRPSGGSCACQQCREACRRYVAPEQPRWGADRDLICCYYDAGRRIEQIRRARGHVHRTGFQERLEKICAASTEKLDAAVQSLGPNASLKDAMRSPAVDQDVKDALSELMVFTSEVLGSDGARAKLRHEQNGFALMFGGAGGFLTPNVADVRSPILLALHAAGGCETRAVDLLAEAPDMPSARKMLQIVAQDPVAQARFFIFSMQLFCEHVLGTGPWDARLRHNGRCDGAAFPDGFATSCTGGAFLMLAALHGPIEEQARLSIHPHILLWFVHAQSEQWLRCVLNRETEEIRQRLRVWQEKTLAAVQSMQLDSAAVLPLLLTDDPDRAPEPRNTPFSEKLQRDCRMDGELEHDVEEPEKRRVFLATEPPFEDHHLRRHRMSLAPEARPMSEYMVPQTGAQLCRLEHYRLLRPTTGDDLETAAGRSAEAAAWAARYAEDYRQDIAVGQMHQHKDTCFKYVVEKSMRFARHCRFNFCHFVKLWLRVGDGGDSSAQQKRSKKLVTLARTGKDLVLPRGPGEPEPDMFPLDEDGAPVPLRPGRKLGPVVNVDPDHGKQGLVMPIRWNPMEGSSNGVAQTALNCNVDFQSMMRTFIDGFNVQTRDGLRDPPLSADDEASLEAEEDEKFEASFAANMQKLAAARKRANKPELEYEEAEMRLRQQRAARRAAYLRLGPAERFRRSIKALTVNIMRQSVQAMFYACDYSTKPNMTCAPLLATAANQAIVKGNCLMVMQMLTRREVLRSHSTWQLMMKNAMWLAFESRRIRQGFDEREQLHEATVLLDAAEVAAAGGAPTDDLFAARGERGPFLAEEATDEPQQRNAGVRLKSNSYYDDYLHRGSAEFGASGRAAKTPLASMSYYDYGMWVRVVPGDPNALAPDEYAFAGHYGKHADYVQQLRAAPAAPYISGFTMPTEEKDPETNACFKQQLVLAKRADQALQRSRQCPVLHDTTAIRYWHLPGTVRGGPVHESFLPLLCGGRHATDPGLDGTWCRRREIPTPVAGADLQRPSRGAVCWRMALPVDLAWAVLRFAGDVRGDDGRRLGVAGSEEERARLDERAALEGESIACACPGVHDDQLTPEMFFAVRHVEVAARLEYMAEARGLPKPARGPSDAVAEEELGGDRSDDDGAFGLDEALPGEDSSAEERQEVADAREDKEGMRPRWRLAEDEFDDVVHRTAAAQAAKSSRVGAHKKALMETFLQLQRRAYACVRQPCAVPERAPRLAAMTPADVQTAKKNQDAIREQRAAQDDNLEAAGADLPVAAAAFSDAPAPSRRLGPEDVPISPLQAALTLIAESGVWKSKEQYLVTLFLLQPIQQLWQKALETDGLDSLSTAAGLAAASRDVQVRRVFLHGPGGSGKTYCMTEVVNKVVVRFFGHRGLKLVAAANSAARILGGKTMHAAAKLTRKQSLAASKLKPNTRAKKKLEAEWEYLVLLLADEIGLASPPLLAGLSRRATFGRKDLLRLCVARAIEEPFGQVPVQAIMGDFMQINPVCSHTLLEALLARARVPGVPRKITDEDEDGWKVFRKMASDVVVFTGTHRFLDEDLPLLFEVMRTPGGARVPDDLRAKIRDRVQRGPDDPRMSMDYELEGVRGFFAFGARAAIQWEQVARLQQLHVLASARVCPGPRALLNGEDGRPDLRRHGFSAAHSGARGQLVYYFQAVDRFKHHQDRDMYLEALKFMNLSKSNGLPGMCAAYLGMRGRLTKKVMGPELVQEATGEVVGIRFHPRERFGFGENLGGGSERQRELAIHISSRRQCDATRAFADLDQVDYTGLGKRGVFHLEPVQDEWELPVARAQTVNHPGAPRAKQFVVKSKQKKGLQVARTQLSWAPEDQLTFQSIQGRTIRGPEGQPKGFVVDLFRPGTMQGEDRRGEYFQHVWMILGRARKLEWMLLQNFPLDESTGDLDWSILEQGPPDYLVEFLGAAATLSRRTSRRMLRAQKELGAPAWEDVPECPLDPDRQGRFLYIAEDWIRAGAACARPVASASAEAKPDAAPRRRLWGKRPREELRSKTVRPTAPPDEPGGAPLRRKRSRGEGAGDEGERACAPPGAAPASSTLPSAPSASAGGWHCSLLGRAIGRRRSAPAWFNNPLMGEVDPASGTQLGLTCGFFAVNHCLGHAGMPQLSAEEFRQSAGDGLYPEGDFDDGGLRQNLAERGCHFDLLQGADHQDAILAVGDSDSCLAVFNGNHALGVILHQPCPRHWIALVRPPEAVRDGDAAWLCDSLHSAVFALEASEVQDLLGHVGSAQMGAADRAGSELDRMREISDWCAYRVHR</sequence>
<keyword evidence="1" id="KW-0862">Zinc</keyword>
<feature type="region of interest" description="Disordered" evidence="3">
    <location>
        <begin position="6384"/>
        <end position="6465"/>
    </location>
</feature>
<dbReference type="InterPro" id="IPR003593">
    <property type="entry name" value="AAA+_ATPase"/>
</dbReference>
<organism evidence="5 6">
    <name type="scientific">Prorocentrum cordatum</name>
    <dbReference type="NCBI Taxonomy" id="2364126"/>
    <lineage>
        <taxon>Eukaryota</taxon>
        <taxon>Sar</taxon>
        <taxon>Alveolata</taxon>
        <taxon>Dinophyceae</taxon>
        <taxon>Prorocentrales</taxon>
        <taxon>Prorocentraceae</taxon>
        <taxon>Prorocentrum</taxon>
    </lineage>
</organism>
<feature type="compositionally biased region" description="Basic and acidic residues" evidence="3">
    <location>
        <begin position="3196"/>
        <end position="3208"/>
    </location>
</feature>
<feature type="region of interest" description="Disordered" evidence="3">
    <location>
        <begin position="2532"/>
        <end position="2588"/>
    </location>
</feature>
<feature type="compositionally biased region" description="Basic and acidic residues" evidence="3">
    <location>
        <begin position="5543"/>
        <end position="5559"/>
    </location>
</feature>
<feature type="region of interest" description="Disordered" evidence="3">
    <location>
        <begin position="199"/>
        <end position="221"/>
    </location>
</feature>
<evidence type="ECO:0000256" key="1">
    <source>
        <dbReference type="PROSITE-ProRule" id="PRU00042"/>
    </source>
</evidence>
<comment type="cofactor">
    <cofactor evidence="2">
        <name>Mg(2+)</name>
        <dbReference type="ChEBI" id="CHEBI:18420"/>
    </cofactor>
</comment>
<feature type="compositionally biased region" description="Basic and acidic residues" evidence="3">
    <location>
        <begin position="150"/>
        <end position="162"/>
    </location>
</feature>
<dbReference type="SMART" id="SM00382">
    <property type="entry name" value="AAA"/>
    <property type="match status" value="2"/>
</dbReference>
<keyword evidence="6" id="KW-1185">Reference proteome</keyword>
<comment type="caution">
    <text evidence="5">The sequence shown here is derived from an EMBL/GenBank/DDBJ whole genome shotgun (WGS) entry which is preliminary data.</text>
</comment>